<dbReference type="GO" id="GO:0009055">
    <property type="term" value="F:electron transfer activity"/>
    <property type="evidence" value="ECO:0007669"/>
    <property type="project" value="InterPro"/>
</dbReference>
<dbReference type="InterPro" id="IPR018391">
    <property type="entry name" value="PQQ_b-propeller_rpt"/>
</dbReference>
<dbReference type="EC" id="1.1.2.-" evidence="16"/>
<feature type="binding site" evidence="11">
    <location>
        <begin position="437"/>
        <end position="438"/>
    </location>
    <ligand>
        <name>pyrroloquinoline quinone</name>
        <dbReference type="ChEBI" id="CHEBI:58442"/>
    </ligand>
</feature>
<dbReference type="InterPro" id="IPR011047">
    <property type="entry name" value="Quinoprotein_ADH-like_sf"/>
</dbReference>
<evidence type="ECO:0000256" key="4">
    <source>
        <dbReference type="ARBA" id="ARBA00022729"/>
    </source>
</evidence>
<dbReference type="InterPro" id="IPR001479">
    <property type="entry name" value="Quinoprotein_DH_CS"/>
</dbReference>
<dbReference type="InterPro" id="IPR009056">
    <property type="entry name" value="Cyt_c-like_dom"/>
</dbReference>
<dbReference type="GO" id="GO:0020037">
    <property type="term" value="F:heme binding"/>
    <property type="evidence" value="ECO:0007669"/>
    <property type="project" value="InterPro"/>
</dbReference>
<dbReference type="EMBL" id="VRZA01000003">
    <property type="protein sequence ID" value="TXS94335.1"/>
    <property type="molecule type" value="Genomic_DNA"/>
</dbReference>
<dbReference type="PROSITE" id="PS51007">
    <property type="entry name" value="CYTC"/>
    <property type="match status" value="1"/>
</dbReference>
<dbReference type="FunFam" id="2.140.10.10:FF:000003">
    <property type="entry name" value="Methanol dehydrogenase, large subunit"/>
    <property type="match status" value="1"/>
</dbReference>
<keyword evidence="5 12" id="KW-0106">Calcium</keyword>
<dbReference type="GO" id="GO:0016020">
    <property type="term" value="C:membrane"/>
    <property type="evidence" value="ECO:0007669"/>
    <property type="project" value="InterPro"/>
</dbReference>
<dbReference type="PANTHER" id="PTHR32303">
    <property type="entry name" value="QUINOPROTEIN ALCOHOL DEHYDROGENASE (CYTOCHROME C)"/>
    <property type="match status" value="1"/>
</dbReference>
<dbReference type="CDD" id="cd10279">
    <property type="entry name" value="PQQ_ADH_II"/>
    <property type="match status" value="1"/>
</dbReference>
<dbReference type="Proteomes" id="UP000321039">
    <property type="component" value="Unassembled WGS sequence"/>
</dbReference>
<feature type="disulfide bond" evidence="13">
    <location>
        <begin position="159"/>
        <end position="160"/>
    </location>
</feature>
<feature type="binding site" evidence="12">
    <location>
        <position position="349"/>
    </location>
    <ligand>
        <name>Ca(2+)</name>
        <dbReference type="ChEBI" id="CHEBI:29108"/>
    </ligand>
</feature>
<dbReference type="InterPro" id="IPR036909">
    <property type="entry name" value="Cyt_c-like_dom_sf"/>
</dbReference>
<feature type="active site" description="Proton acceptor" evidence="10">
    <location>
        <position position="349"/>
    </location>
</feature>
<dbReference type="Pfam" id="PF01011">
    <property type="entry name" value="PQQ"/>
    <property type="match status" value="2"/>
</dbReference>
<evidence type="ECO:0000256" key="14">
    <source>
        <dbReference type="SAM" id="MobiDB-lite"/>
    </source>
</evidence>
<evidence type="ECO:0000256" key="6">
    <source>
        <dbReference type="ARBA" id="ARBA00022891"/>
    </source>
</evidence>
<feature type="binding site" description="axial binding residue" evidence="12">
    <location>
        <position position="696"/>
    </location>
    <ligand>
        <name>heme c</name>
        <dbReference type="ChEBI" id="CHEBI:61717"/>
    </ligand>
    <ligandPart>
        <name>Fe</name>
        <dbReference type="ChEBI" id="CHEBI:18248"/>
    </ligandPart>
</feature>
<dbReference type="NCBIfam" id="TIGR03075">
    <property type="entry name" value="PQQ_enz_alc_DH"/>
    <property type="match status" value="1"/>
</dbReference>
<keyword evidence="6 11" id="KW-0634">PQQ</keyword>
<evidence type="ECO:0000259" key="15">
    <source>
        <dbReference type="PROSITE" id="PS51007"/>
    </source>
</evidence>
<evidence type="ECO:0000256" key="9">
    <source>
        <dbReference type="ARBA" id="ARBA00023157"/>
    </source>
</evidence>
<comment type="similarity">
    <text evidence="1">Belongs to the bacterial PQQ dehydrogenase family.</text>
</comment>
<dbReference type="PROSITE" id="PS00364">
    <property type="entry name" value="BACTERIAL_PQQ_2"/>
    <property type="match status" value="1"/>
</dbReference>
<reference evidence="16 17" key="1">
    <citation type="submission" date="2019-08" db="EMBL/GenBank/DDBJ databases">
        <title>Parahaliea maris sp. nov., isolated from the surface seawater.</title>
        <authorList>
            <person name="Liu Y."/>
        </authorList>
    </citation>
    <scope>NUCLEOTIDE SEQUENCE [LARGE SCALE GENOMIC DNA]</scope>
    <source>
        <strain evidence="16 17">HSLHS9</strain>
    </source>
</reference>
<dbReference type="SUPFAM" id="SSF50998">
    <property type="entry name" value="Quinoprotein alcohol dehydrogenase-like"/>
    <property type="match status" value="1"/>
</dbReference>
<feature type="binding site" description="covalent" evidence="11">
    <location>
        <position position="654"/>
    </location>
    <ligand>
        <name>heme c</name>
        <dbReference type="ChEBI" id="CHEBI:61717"/>
    </ligand>
</feature>
<feature type="domain" description="Cytochrome c" evidence="15">
    <location>
        <begin position="641"/>
        <end position="719"/>
    </location>
</feature>
<dbReference type="GO" id="GO:0030288">
    <property type="term" value="C:outer membrane-bounded periplasmic space"/>
    <property type="evidence" value="ECO:0007669"/>
    <property type="project" value="InterPro"/>
</dbReference>
<feature type="binding site" description="axial binding residue" evidence="12">
    <location>
        <position position="658"/>
    </location>
    <ligand>
        <name>heme c</name>
        <dbReference type="ChEBI" id="CHEBI:61717"/>
    </ligand>
    <ligandPart>
        <name>Fe</name>
        <dbReference type="ChEBI" id="CHEBI:18248"/>
    </ligandPart>
</feature>
<feature type="binding site" evidence="11">
    <location>
        <position position="376"/>
    </location>
    <ligand>
        <name>pyrroloquinoline quinone</name>
        <dbReference type="ChEBI" id="CHEBI:58442"/>
    </ligand>
</feature>
<sequence>MDSLTGLHTRSRLGALALSALLGLTAGCTQEPSDPPSESSVTGTPASSVAEPPQAAVDGARIRAADTEPQNWMSHGRTYDEQRFSPLDGITADNVRSLGLDWYFDLPDERGIEATPIVVDGVMYVTGAWSKVFALDAASGKLLWSYDPEVPPSWAVNTCCDVVNRGVAVWKGRVYFGTIDGRLVALEASDGSRVWEVQTTPRDRPYSITGAPRIVKGKVMIGNGGAELGVRGFVSAYSADGGELLWRFYTVPGDPAQPLENPALEQALPTWKGGEWWKIGGGGTVWDSMAYDPELDLLYIGVGNGSPWNRAIRSPGGGDNLYLSSIVALRPDTGEYVWHYQTTPGESWDYTATQHMILANIELDGETRKVIMQAPKNGFFYVLDRATGKLLSAEPYTQVTWASGVDLATGRPVENPEARYENGTAAVVYPHPLGGHNWHPMSYNPEAGLVYIPAQEIPLLYSSETDFTYRKLGWNTGVETDKAGMPDDAEMRDQLMALVKGHISAWDPVAGKERWRIQHANIWNGGMLSTAGNLLFQGNAEAEFVAYRADSGEELWSMDAQTGIAAAPMTYAVNGEQYVAVAAGWGGAFALTAGDAATRSKGAVSHPRVLVFKLGGSAVLPQAEVADSKTVAPREFAYDADKVAEGYSLYMDYCYVCHGDRAVSGSSVPDLRYMSAETREQFLPIVLGGLRHEKGMVGFLEILDEDDAMAIFNYLEKRAEDVAEGRDQ</sequence>
<dbReference type="GO" id="GO:0016614">
    <property type="term" value="F:oxidoreductase activity, acting on CH-OH group of donors"/>
    <property type="evidence" value="ECO:0007669"/>
    <property type="project" value="InterPro"/>
</dbReference>
<comment type="cofactor">
    <cofactor evidence="11">
        <name>heme c</name>
        <dbReference type="ChEBI" id="CHEBI:61717"/>
    </cofactor>
    <text evidence="11">Binds 1 heme c group per subunit.</text>
</comment>
<evidence type="ECO:0000256" key="12">
    <source>
        <dbReference type="PIRSR" id="PIRSR617512-3"/>
    </source>
</evidence>
<dbReference type="GO" id="GO:0005509">
    <property type="term" value="F:calcium ion binding"/>
    <property type="evidence" value="ECO:0007669"/>
    <property type="project" value="InterPro"/>
</dbReference>
<dbReference type="Gene3D" id="2.140.10.10">
    <property type="entry name" value="Quinoprotein alcohol dehydrogenase-like superfamily"/>
    <property type="match status" value="1"/>
</dbReference>
<dbReference type="SUPFAM" id="SSF46626">
    <property type="entry name" value="Cytochrome c"/>
    <property type="match status" value="1"/>
</dbReference>
<feature type="binding site" description="covalent" evidence="11">
    <location>
        <position position="657"/>
    </location>
    <ligand>
        <name>heme c</name>
        <dbReference type="ChEBI" id="CHEBI:61717"/>
    </ligand>
</feature>
<dbReference type="Gene3D" id="1.10.760.10">
    <property type="entry name" value="Cytochrome c-like domain"/>
    <property type="match status" value="1"/>
</dbReference>
<evidence type="ECO:0000256" key="10">
    <source>
        <dbReference type="PIRSR" id="PIRSR617512-1"/>
    </source>
</evidence>
<evidence type="ECO:0000256" key="5">
    <source>
        <dbReference type="ARBA" id="ARBA00022837"/>
    </source>
</evidence>
<evidence type="ECO:0000256" key="13">
    <source>
        <dbReference type="PIRSR" id="PIRSR617512-4"/>
    </source>
</evidence>
<feature type="binding site" evidence="11">
    <location>
        <position position="209"/>
    </location>
    <ligand>
        <name>pyrroloquinoline quinone</name>
        <dbReference type="ChEBI" id="CHEBI:58442"/>
    </ligand>
</feature>
<evidence type="ECO:0000256" key="7">
    <source>
        <dbReference type="ARBA" id="ARBA00023002"/>
    </source>
</evidence>
<keyword evidence="3 12" id="KW-0479">Metal-binding</keyword>
<feature type="compositionally biased region" description="Polar residues" evidence="14">
    <location>
        <begin position="27"/>
        <end position="47"/>
    </location>
</feature>
<feature type="binding site" evidence="11">
    <location>
        <position position="113"/>
    </location>
    <ligand>
        <name>pyrroloquinoline quinone</name>
        <dbReference type="ChEBI" id="CHEBI:58442"/>
    </ligand>
</feature>
<feature type="binding site" evidence="12">
    <location>
        <position position="304"/>
    </location>
    <ligand>
        <name>Ca(2+)</name>
        <dbReference type="ChEBI" id="CHEBI:29108"/>
    </ligand>
</feature>
<proteinExistence type="inferred from homology"/>
<evidence type="ECO:0000256" key="1">
    <source>
        <dbReference type="ARBA" id="ARBA00008156"/>
    </source>
</evidence>
<keyword evidence="2 11" id="KW-0349">Heme</keyword>
<comment type="cofactor">
    <cofactor evidence="12">
        <name>Ca(2+)</name>
        <dbReference type="ChEBI" id="CHEBI:29108"/>
    </cofactor>
    <text evidence="12">Binds 1 Ca(2+) ion per subunit.</text>
</comment>
<dbReference type="InterPro" id="IPR017512">
    <property type="entry name" value="PQQ_MeOH/EtOH_DH"/>
</dbReference>
<evidence type="ECO:0000256" key="8">
    <source>
        <dbReference type="ARBA" id="ARBA00023004"/>
    </source>
</evidence>
<keyword evidence="7 16" id="KW-0560">Oxidoreductase</keyword>
<feature type="binding site" evidence="11">
    <location>
        <position position="165"/>
    </location>
    <ligand>
        <name>pyrroloquinoline quinone</name>
        <dbReference type="ChEBI" id="CHEBI:58442"/>
    </ligand>
</feature>
<keyword evidence="9 13" id="KW-1015">Disulfide bond</keyword>
<organism evidence="16 17">
    <name type="scientific">Parahaliea maris</name>
    <dbReference type="NCBI Taxonomy" id="2716870"/>
    <lineage>
        <taxon>Bacteria</taxon>
        <taxon>Pseudomonadati</taxon>
        <taxon>Pseudomonadota</taxon>
        <taxon>Gammaproteobacteria</taxon>
        <taxon>Cellvibrionales</taxon>
        <taxon>Halieaceae</taxon>
        <taxon>Parahaliea</taxon>
    </lineage>
</organism>
<feature type="binding site" evidence="11">
    <location>
        <begin position="225"/>
        <end position="226"/>
    </location>
    <ligand>
        <name>pyrroloquinoline quinone</name>
        <dbReference type="ChEBI" id="CHEBI:58442"/>
    </ligand>
</feature>
<name>A0A5C9A0E7_9GAMM</name>
<protein>
    <submittedName>
        <fullName evidence="16">PQQ-dependent dehydrogenase, methanol/ethanol family</fullName>
        <ecNumber evidence="16">1.1.2.-</ecNumber>
    </submittedName>
</protein>
<feature type="binding site" evidence="12">
    <location>
        <position position="227"/>
    </location>
    <ligand>
        <name>Ca(2+)</name>
        <dbReference type="ChEBI" id="CHEBI:29108"/>
    </ligand>
</feature>
<gene>
    <name evidence="16" type="ORF">FV139_11370</name>
</gene>
<evidence type="ECO:0000256" key="3">
    <source>
        <dbReference type="ARBA" id="ARBA00022723"/>
    </source>
</evidence>
<comment type="cofactor">
    <cofactor evidence="11">
        <name>pyrroloquinoline quinone</name>
        <dbReference type="ChEBI" id="CHEBI:58442"/>
    </cofactor>
    <text evidence="11">Binds 1 PQQ group per subunit.</text>
</comment>
<evidence type="ECO:0000256" key="11">
    <source>
        <dbReference type="PIRSR" id="PIRSR617512-2"/>
    </source>
</evidence>
<dbReference type="InterPro" id="IPR002372">
    <property type="entry name" value="PQQ_rpt_dom"/>
</dbReference>
<keyword evidence="8 12" id="KW-0408">Iron</keyword>
<evidence type="ECO:0000313" key="16">
    <source>
        <dbReference type="EMBL" id="TXS94335.1"/>
    </source>
</evidence>
<keyword evidence="4" id="KW-0732">Signal</keyword>
<accession>A0A5C9A0E7</accession>
<evidence type="ECO:0000256" key="2">
    <source>
        <dbReference type="ARBA" id="ARBA00022617"/>
    </source>
</evidence>
<dbReference type="SMART" id="SM00564">
    <property type="entry name" value="PQQ"/>
    <property type="match status" value="4"/>
</dbReference>
<evidence type="ECO:0000313" key="17">
    <source>
        <dbReference type="Proteomes" id="UP000321039"/>
    </source>
</evidence>
<keyword evidence="17" id="KW-1185">Reference proteome</keyword>
<dbReference type="GO" id="GO:0070968">
    <property type="term" value="F:pyrroloquinoline quinone binding"/>
    <property type="evidence" value="ECO:0007669"/>
    <property type="project" value="UniProtKB-ARBA"/>
</dbReference>
<comment type="caution">
    <text evidence="16">The sequence shown here is derived from an EMBL/GenBank/DDBJ whole genome shotgun (WGS) entry which is preliminary data.</text>
</comment>
<feature type="binding site" evidence="11">
    <location>
        <position position="284"/>
    </location>
    <ligand>
        <name>pyrroloquinoline quinone</name>
        <dbReference type="ChEBI" id="CHEBI:58442"/>
    </ligand>
</feature>
<feature type="region of interest" description="Disordered" evidence="14">
    <location>
        <begin position="26"/>
        <end position="55"/>
    </location>
</feature>
<dbReference type="AlphaFoldDB" id="A0A5C9A0E7"/>